<feature type="region of interest" description="Disordered" evidence="7">
    <location>
        <begin position="60"/>
        <end position="80"/>
    </location>
</feature>
<dbReference type="InParanoid" id="A0A059BUE1"/>
<dbReference type="NCBIfam" id="TIGR01568">
    <property type="entry name" value="A_thal_3678"/>
    <property type="match status" value="1"/>
</dbReference>
<dbReference type="OMA" id="VVDWDFM"/>
<dbReference type="eggNOG" id="ENOG502RXZT">
    <property type="taxonomic scope" value="Eukaryota"/>
</dbReference>
<name>A0A059BUE1_EUCGR</name>
<feature type="compositionally biased region" description="Low complexity" evidence="7">
    <location>
        <begin position="176"/>
        <end position="203"/>
    </location>
</feature>
<comment type="subcellular location">
    <subcellularLocation>
        <location evidence="1 6">Nucleus</location>
    </subcellularLocation>
</comment>
<evidence type="ECO:0000256" key="3">
    <source>
        <dbReference type="ARBA" id="ARBA00023015"/>
    </source>
</evidence>
<organism evidence="9">
    <name type="scientific">Eucalyptus grandis</name>
    <name type="common">Flooded gum</name>
    <dbReference type="NCBI Taxonomy" id="71139"/>
    <lineage>
        <taxon>Eukaryota</taxon>
        <taxon>Viridiplantae</taxon>
        <taxon>Streptophyta</taxon>
        <taxon>Embryophyta</taxon>
        <taxon>Tracheophyta</taxon>
        <taxon>Spermatophyta</taxon>
        <taxon>Magnoliopsida</taxon>
        <taxon>eudicotyledons</taxon>
        <taxon>Gunneridae</taxon>
        <taxon>Pentapetalae</taxon>
        <taxon>rosids</taxon>
        <taxon>malvids</taxon>
        <taxon>Myrtales</taxon>
        <taxon>Myrtaceae</taxon>
        <taxon>Myrtoideae</taxon>
        <taxon>Eucalypteae</taxon>
        <taxon>Eucalyptus</taxon>
    </lineage>
</organism>
<dbReference type="GO" id="GO:0045892">
    <property type="term" value="P:negative regulation of DNA-templated transcription"/>
    <property type="evidence" value="ECO:0007669"/>
    <property type="project" value="UniProtKB-UniRule"/>
</dbReference>
<feature type="region of interest" description="Disordered" evidence="7">
    <location>
        <begin position="171"/>
        <end position="212"/>
    </location>
</feature>
<reference evidence="9" key="1">
    <citation type="submission" date="2013-07" db="EMBL/GenBank/DDBJ databases">
        <title>The genome of Eucalyptus grandis.</title>
        <authorList>
            <person name="Schmutz J."/>
            <person name="Hayes R."/>
            <person name="Myburg A."/>
            <person name="Tuskan G."/>
            <person name="Grattapaglia D."/>
            <person name="Rokhsar D.S."/>
        </authorList>
    </citation>
    <scope>NUCLEOTIDE SEQUENCE</scope>
    <source>
        <tissue evidence="9">Leaf extractions</tissue>
    </source>
</reference>
<dbReference type="InterPro" id="IPR006458">
    <property type="entry name" value="Ovate_C"/>
</dbReference>
<dbReference type="STRING" id="71139.A0A059BUE1"/>
<sequence>ARAKGLKEMPKKLQRSLQDYLSKIKKPNRTPSIQLPHSSISASKSCILSGCKHPKTQSFAIDGGRNGVGSSGGGGGGGNDAATLDDIDRFLFENFKSLYLRDDDGGVGVGAVTCKKGNGNNEKECGGGDQFLFESPRFVDPPANLCGSNRFFVAPGSSSSLMEEARISLTMSEDVTSSSTSTATNTTSSTTTTTITDVTTGSSDNSRENETKATLPDDCVAVLTHSTSPYDDFKRSMQEMVEARLQGHAKVDWEFMEELLFCYLNLNEKKSHKYILSAFVDLMVVLRRNRGGGSGGTPARSRDKVGRNKVRRDG</sequence>
<evidence type="ECO:0000256" key="7">
    <source>
        <dbReference type="SAM" id="MobiDB-lite"/>
    </source>
</evidence>
<dbReference type="FunCoup" id="A0A059BUE1">
    <property type="interactions" value="161"/>
</dbReference>
<evidence type="ECO:0000256" key="5">
    <source>
        <dbReference type="ARBA" id="ARBA00023242"/>
    </source>
</evidence>
<feature type="region of interest" description="Disordered" evidence="7">
    <location>
        <begin position="290"/>
        <end position="314"/>
    </location>
</feature>
<accession>A0A059BUE1</accession>
<keyword evidence="2 6" id="KW-0678">Repressor</keyword>
<keyword evidence="3 6" id="KW-0805">Transcription regulation</keyword>
<dbReference type="GO" id="GO:0005634">
    <property type="term" value="C:nucleus"/>
    <property type="evidence" value="ECO:0007669"/>
    <property type="project" value="UniProtKB-SubCell"/>
</dbReference>
<protein>
    <recommendedName>
        <fullName evidence="6">Transcription repressor</fullName>
    </recommendedName>
    <alternativeName>
        <fullName evidence="6">Ovate family protein</fullName>
    </alternativeName>
</protein>
<gene>
    <name evidence="9" type="ORF">EUGRSUZ_F03014</name>
</gene>
<dbReference type="Pfam" id="PF04844">
    <property type="entry name" value="Ovate"/>
    <property type="match status" value="1"/>
</dbReference>
<feature type="compositionally biased region" description="Gly residues" evidence="7">
    <location>
        <begin position="64"/>
        <end position="79"/>
    </location>
</feature>
<evidence type="ECO:0000256" key="4">
    <source>
        <dbReference type="ARBA" id="ARBA00023163"/>
    </source>
</evidence>
<feature type="domain" description="OVATE" evidence="8">
    <location>
        <begin position="222"/>
        <end position="285"/>
    </location>
</feature>
<evidence type="ECO:0000256" key="1">
    <source>
        <dbReference type="ARBA" id="ARBA00004123"/>
    </source>
</evidence>
<dbReference type="Gramene" id="KCW69594">
    <property type="protein sequence ID" value="KCW69594"/>
    <property type="gene ID" value="EUGRSUZ_F03014"/>
</dbReference>
<keyword evidence="5 6" id="KW-0539">Nucleus</keyword>
<dbReference type="PANTHER" id="PTHR33057:SF117">
    <property type="entry name" value="TRANSCRIPTION REPRESSOR OFP14"/>
    <property type="match status" value="1"/>
</dbReference>
<evidence type="ECO:0000256" key="6">
    <source>
        <dbReference type="RuleBase" id="RU367028"/>
    </source>
</evidence>
<feature type="compositionally biased region" description="Basic and acidic residues" evidence="7">
    <location>
        <begin position="300"/>
        <end position="314"/>
    </location>
</feature>
<feature type="non-terminal residue" evidence="9">
    <location>
        <position position="1"/>
    </location>
</feature>
<evidence type="ECO:0000256" key="2">
    <source>
        <dbReference type="ARBA" id="ARBA00022491"/>
    </source>
</evidence>
<dbReference type="PANTHER" id="PTHR33057">
    <property type="entry name" value="TRANSCRIPTION REPRESSOR OFP7-RELATED"/>
    <property type="match status" value="1"/>
</dbReference>
<dbReference type="AlphaFoldDB" id="A0A059BUE1"/>
<proteinExistence type="predicted"/>
<evidence type="ECO:0000259" key="8">
    <source>
        <dbReference type="PROSITE" id="PS51754"/>
    </source>
</evidence>
<dbReference type="InterPro" id="IPR038933">
    <property type="entry name" value="Ovate"/>
</dbReference>
<keyword evidence="4 6" id="KW-0804">Transcription</keyword>
<evidence type="ECO:0000313" key="9">
    <source>
        <dbReference type="EMBL" id="KCW69594.1"/>
    </source>
</evidence>
<dbReference type="EMBL" id="KK198758">
    <property type="protein sequence ID" value="KCW69594.1"/>
    <property type="molecule type" value="Genomic_DNA"/>
</dbReference>
<comment type="function">
    <text evidence="6">Transcriptional repressor that regulates multiple aspects of plant growth and development.</text>
</comment>
<dbReference type="PROSITE" id="PS51754">
    <property type="entry name" value="OVATE"/>
    <property type="match status" value="1"/>
</dbReference>